<dbReference type="EMBL" id="HG001857">
    <property type="protein sequence ID" value="CDF37629.1"/>
    <property type="molecule type" value="Genomic_DNA"/>
</dbReference>
<dbReference type="AlphaFoldDB" id="R7QHS3"/>
<feature type="region of interest" description="Disordered" evidence="1">
    <location>
        <begin position="143"/>
        <end position="185"/>
    </location>
</feature>
<dbReference type="Proteomes" id="UP000012073">
    <property type="component" value="Unassembled WGS sequence"/>
</dbReference>
<keyword evidence="3" id="KW-1185">Reference proteome</keyword>
<name>R7QHS3_CHOCR</name>
<feature type="compositionally biased region" description="Basic residues" evidence="1">
    <location>
        <begin position="161"/>
        <end position="171"/>
    </location>
</feature>
<accession>R7QHS3</accession>
<protein>
    <submittedName>
        <fullName evidence="2">Uncharacterized protein</fullName>
    </submittedName>
</protein>
<evidence type="ECO:0000313" key="2">
    <source>
        <dbReference type="EMBL" id="CDF37629.1"/>
    </source>
</evidence>
<evidence type="ECO:0000313" key="3">
    <source>
        <dbReference type="Proteomes" id="UP000012073"/>
    </source>
</evidence>
<evidence type="ECO:0000256" key="1">
    <source>
        <dbReference type="SAM" id="MobiDB-lite"/>
    </source>
</evidence>
<dbReference type="KEGG" id="ccp:CHC_T00005825001"/>
<reference evidence="3" key="1">
    <citation type="journal article" date="2013" name="Proc. Natl. Acad. Sci. U.S.A.">
        <title>Genome structure and metabolic features in the red seaweed Chondrus crispus shed light on evolution of the Archaeplastida.</title>
        <authorList>
            <person name="Collen J."/>
            <person name="Porcel B."/>
            <person name="Carre W."/>
            <person name="Ball S.G."/>
            <person name="Chaparro C."/>
            <person name="Tonon T."/>
            <person name="Barbeyron T."/>
            <person name="Michel G."/>
            <person name="Noel B."/>
            <person name="Valentin K."/>
            <person name="Elias M."/>
            <person name="Artiguenave F."/>
            <person name="Arun A."/>
            <person name="Aury J.M."/>
            <person name="Barbosa-Neto J.F."/>
            <person name="Bothwell J.H."/>
            <person name="Bouget F.Y."/>
            <person name="Brillet L."/>
            <person name="Cabello-Hurtado F."/>
            <person name="Capella-Gutierrez S."/>
            <person name="Charrier B."/>
            <person name="Cladiere L."/>
            <person name="Cock J.M."/>
            <person name="Coelho S.M."/>
            <person name="Colleoni C."/>
            <person name="Czjzek M."/>
            <person name="Da Silva C."/>
            <person name="Delage L."/>
            <person name="Denoeud F."/>
            <person name="Deschamps P."/>
            <person name="Dittami S.M."/>
            <person name="Gabaldon T."/>
            <person name="Gachon C.M."/>
            <person name="Groisillier A."/>
            <person name="Herve C."/>
            <person name="Jabbari K."/>
            <person name="Katinka M."/>
            <person name="Kloareg B."/>
            <person name="Kowalczyk N."/>
            <person name="Labadie K."/>
            <person name="Leblanc C."/>
            <person name="Lopez P.J."/>
            <person name="McLachlan D.H."/>
            <person name="Meslet-Cladiere L."/>
            <person name="Moustafa A."/>
            <person name="Nehr Z."/>
            <person name="Nyvall Collen P."/>
            <person name="Panaud O."/>
            <person name="Partensky F."/>
            <person name="Poulain J."/>
            <person name="Rensing S.A."/>
            <person name="Rousvoal S."/>
            <person name="Samson G."/>
            <person name="Symeonidi A."/>
            <person name="Weissenbach J."/>
            <person name="Zambounis A."/>
            <person name="Wincker P."/>
            <person name="Boyen C."/>
        </authorList>
    </citation>
    <scope>NUCLEOTIDE SEQUENCE [LARGE SCALE GENOMIC DNA]</scope>
    <source>
        <strain evidence="3">cv. Stackhouse</strain>
    </source>
</reference>
<dbReference type="RefSeq" id="XP_005717500.1">
    <property type="nucleotide sequence ID" value="XM_005717443.1"/>
</dbReference>
<proteinExistence type="predicted"/>
<dbReference type="Gramene" id="CDF37629">
    <property type="protein sequence ID" value="CDF37629"/>
    <property type="gene ID" value="CHC_T00005825001"/>
</dbReference>
<dbReference type="GeneID" id="17325242"/>
<sequence length="185" mass="20687">MAFSHRGIRWHTYQTPAVYSNCRLHFPFNLFVAPTFPTKPTSSPHHEQEGEEPAALLLRRGVRALRPDGPADEAAGGRDGHDAAQVRGVVQRRQPAPAAAPGQGRRVQRRPVLLLQDQARLDLRCHHLPQLQGLGPRQAARALPLPARGGGRGHGPVQGRLRSHQEHRLRRYSQENGGRQETRRR</sequence>
<gene>
    <name evidence="2" type="ORF">CHC_T00005825001</name>
</gene>
<organism evidence="2 3">
    <name type="scientific">Chondrus crispus</name>
    <name type="common">Carrageen Irish moss</name>
    <name type="synonym">Polymorpha crispa</name>
    <dbReference type="NCBI Taxonomy" id="2769"/>
    <lineage>
        <taxon>Eukaryota</taxon>
        <taxon>Rhodophyta</taxon>
        <taxon>Florideophyceae</taxon>
        <taxon>Rhodymeniophycidae</taxon>
        <taxon>Gigartinales</taxon>
        <taxon>Gigartinaceae</taxon>
        <taxon>Chondrus</taxon>
    </lineage>
</organism>